<keyword evidence="7" id="KW-0030">Aminoacyl-tRNA synthetase</keyword>
<dbReference type="GO" id="GO:0005739">
    <property type="term" value="C:mitochondrion"/>
    <property type="evidence" value="ECO:0007669"/>
    <property type="project" value="TreeGrafter"/>
</dbReference>
<evidence type="ECO:0000256" key="6">
    <source>
        <dbReference type="ARBA" id="ARBA00022917"/>
    </source>
</evidence>
<evidence type="ECO:0000313" key="9">
    <source>
        <dbReference type="EMBL" id="KAG9243006.1"/>
    </source>
</evidence>
<dbReference type="PANTHER" id="PTHR22594">
    <property type="entry name" value="ASPARTYL/LYSYL-TRNA SYNTHETASE"/>
    <property type="match status" value="1"/>
</dbReference>
<comment type="similarity">
    <text evidence="1">Belongs to the class-II aminoacyl-tRNA synthetase family.</text>
</comment>
<evidence type="ECO:0000256" key="1">
    <source>
        <dbReference type="ARBA" id="ARBA00008226"/>
    </source>
</evidence>
<dbReference type="Proteomes" id="UP000887226">
    <property type="component" value="Unassembled WGS sequence"/>
</dbReference>
<dbReference type="GO" id="GO:0003676">
    <property type="term" value="F:nucleic acid binding"/>
    <property type="evidence" value="ECO:0007669"/>
    <property type="project" value="InterPro"/>
</dbReference>
<dbReference type="InterPro" id="IPR004365">
    <property type="entry name" value="NA-bd_OB_tRNA"/>
</dbReference>
<dbReference type="AlphaFoldDB" id="A0A9P7Z0E9"/>
<dbReference type="SUPFAM" id="SSF55681">
    <property type="entry name" value="Class II aaRS and biotin synthetases"/>
    <property type="match status" value="1"/>
</dbReference>
<protein>
    <recommendedName>
        <fullName evidence="2">asparagine--tRNA ligase</fullName>
        <ecNumber evidence="2">6.1.1.22</ecNumber>
    </recommendedName>
</protein>
<dbReference type="GO" id="GO:0006421">
    <property type="term" value="P:asparaginyl-tRNA aminoacylation"/>
    <property type="evidence" value="ECO:0007669"/>
    <property type="project" value="InterPro"/>
</dbReference>
<keyword evidence="10" id="KW-1185">Reference proteome</keyword>
<dbReference type="PRINTS" id="PR01042">
    <property type="entry name" value="TRNASYNTHASP"/>
</dbReference>
<keyword evidence="4" id="KW-0547">Nucleotide-binding</keyword>
<dbReference type="Pfam" id="PF00152">
    <property type="entry name" value="tRNA-synt_2"/>
    <property type="match status" value="1"/>
</dbReference>
<evidence type="ECO:0000256" key="3">
    <source>
        <dbReference type="ARBA" id="ARBA00022598"/>
    </source>
</evidence>
<proteinExistence type="inferred from homology"/>
<keyword evidence="3" id="KW-0436">Ligase</keyword>
<dbReference type="SUPFAM" id="SSF50249">
    <property type="entry name" value="Nucleic acid-binding proteins"/>
    <property type="match status" value="1"/>
</dbReference>
<evidence type="ECO:0000313" key="10">
    <source>
        <dbReference type="Proteomes" id="UP000887226"/>
    </source>
</evidence>
<evidence type="ECO:0000259" key="8">
    <source>
        <dbReference type="PROSITE" id="PS50862"/>
    </source>
</evidence>
<accession>A0A9P7Z0E9</accession>
<dbReference type="InterPro" id="IPR004522">
    <property type="entry name" value="Asn-tRNA-ligase"/>
</dbReference>
<dbReference type="PANTHER" id="PTHR22594:SF34">
    <property type="entry name" value="ASPARAGINE--TRNA LIGASE, MITOCHONDRIAL-RELATED"/>
    <property type="match status" value="1"/>
</dbReference>
<dbReference type="OrthoDB" id="43906at2759"/>
<dbReference type="Pfam" id="PF01336">
    <property type="entry name" value="tRNA_anti-codon"/>
    <property type="match status" value="1"/>
</dbReference>
<dbReference type="NCBIfam" id="TIGR00457">
    <property type="entry name" value="asnS"/>
    <property type="match status" value="1"/>
</dbReference>
<dbReference type="PROSITE" id="PS50862">
    <property type="entry name" value="AA_TRNA_LIGASE_II"/>
    <property type="match status" value="1"/>
</dbReference>
<dbReference type="GO" id="GO:0005524">
    <property type="term" value="F:ATP binding"/>
    <property type="evidence" value="ECO:0007669"/>
    <property type="project" value="UniProtKB-KW"/>
</dbReference>
<dbReference type="GO" id="GO:0004816">
    <property type="term" value="F:asparagine-tRNA ligase activity"/>
    <property type="evidence" value="ECO:0007669"/>
    <property type="project" value="UniProtKB-EC"/>
</dbReference>
<organism evidence="9 10">
    <name type="scientific">Calycina marina</name>
    <dbReference type="NCBI Taxonomy" id="1763456"/>
    <lineage>
        <taxon>Eukaryota</taxon>
        <taxon>Fungi</taxon>
        <taxon>Dikarya</taxon>
        <taxon>Ascomycota</taxon>
        <taxon>Pezizomycotina</taxon>
        <taxon>Leotiomycetes</taxon>
        <taxon>Helotiales</taxon>
        <taxon>Pezizellaceae</taxon>
        <taxon>Calycina</taxon>
    </lineage>
</organism>
<dbReference type="InterPro" id="IPR004364">
    <property type="entry name" value="Aa-tRNA-synt_II"/>
</dbReference>
<dbReference type="EMBL" id="MU254014">
    <property type="protein sequence ID" value="KAG9243006.1"/>
    <property type="molecule type" value="Genomic_DNA"/>
</dbReference>
<evidence type="ECO:0000256" key="5">
    <source>
        <dbReference type="ARBA" id="ARBA00022840"/>
    </source>
</evidence>
<sequence length="508" mass="57325">MRGLSWPLYSLSSHSRQFHCTPRSYAAIRINQLLSRSPENVFELDTVEVNGRVRSVRRQKKWTFASIGDGTTLEPLQAIMTPEQAENISTGTGVELVGKWKASPYHESQSHELHVETLRIVAPVDSATYPMQKKTQVQGHSVEYLRSMPHMRVRQPFTQLLMEFQSACDYSFQKFFHKRGFVKTLTPILTSSDCEAGGETFSIKGPITKNEDGTFFKTQKHLTVSHQLELEALAQARDKVWSFSPTFRAEKSDTSRHLSEFYMLEAEQTYVHDKKEIMDLVENCLRSCVWMLWKSSGGKAIIYGKRSEGPGDEEAHGNLTKTLEARFNGLMEGGWPRITYSKAISLLESAAETFEHDPVWGGGLTSQHEHYIAATVGRGSPVFVTNYPKSIKPFYMLSTPAQPPDLGEMVENFDLLVPDVCELAGGSMRENNLETLVANMQEKGLLPQKTDGHLSDEDLGTYKDYVDLRRWGYVPSGGFGLGFNRLIMYLAGVPNIREVSLYPRTYGH</sequence>
<dbReference type="InterPro" id="IPR006195">
    <property type="entry name" value="aa-tRNA-synth_II"/>
</dbReference>
<feature type="domain" description="Aminoacyl-transfer RNA synthetases class-II family profile" evidence="8">
    <location>
        <begin position="172"/>
        <end position="503"/>
    </location>
</feature>
<dbReference type="CDD" id="cd04318">
    <property type="entry name" value="EcAsnRS_like_N"/>
    <property type="match status" value="1"/>
</dbReference>
<reference evidence="9" key="1">
    <citation type="journal article" date="2021" name="IMA Fungus">
        <title>Genomic characterization of three marine fungi, including Emericellopsis atlantica sp. nov. with signatures of a generalist lifestyle and marine biomass degradation.</title>
        <authorList>
            <person name="Hagestad O.C."/>
            <person name="Hou L."/>
            <person name="Andersen J.H."/>
            <person name="Hansen E.H."/>
            <person name="Altermark B."/>
            <person name="Li C."/>
            <person name="Kuhnert E."/>
            <person name="Cox R.J."/>
            <person name="Crous P.W."/>
            <person name="Spatafora J.W."/>
            <person name="Lail K."/>
            <person name="Amirebrahimi M."/>
            <person name="Lipzen A."/>
            <person name="Pangilinan J."/>
            <person name="Andreopoulos W."/>
            <person name="Hayes R.D."/>
            <person name="Ng V."/>
            <person name="Grigoriev I.V."/>
            <person name="Jackson S.A."/>
            <person name="Sutton T.D.S."/>
            <person name="Dobson A.D.W."/>
            <person name="Rama T."/>
        </authorList>
    </citation>
    <scope>NUCLEOTIDE SEQUENCE</scope>
    <source>
        <strain evidence="9">TRa3180A</strain>
    </source>
</reference>
<dbReference type="Gene3D" id="3.30.930.10">
    <property type="entry name" value="Bira Bifunctional Protein, Domain 2"/>
    <property type="match status" value="1"/>
</dbReference>
<comment type="caution">
    <text evidence="9">The sequence shown here is derived from an EMBL/GenBank/DDBJ whole genome shotgun (WGS) entry which is preliminary data.</text>
</comment>
<evidence type="ECO:0000256" key="7">
    <source>
        <dbReference type="ARBA" id="ARBA00023146"/>
    </source>
</evidence>
<dbReference type="Gene3D" id="2.40.50.140">
    <property type="entry name" value="Nucleic acid-binding proteins"/>
    <property type="match status" value="1"/>
</dbReference>
<dbReference type="InterPro" id="IPR045864">
    <property type="entry name" value="aa-tRNA-synth_II/BPL/LPL"/>
</dbReference>
<evidence type="ECO:0000256" key="4">
    <source>
        <dbReference type="ARBA" id="ARBA00022741"/>
    </source>
</evidence>
<keyword evidence="5" id="KW-0067">ATP-binding</keyword>
<dbReference type="InterPro" id="IPR002312">
    <property type="entry name" value="Asp/Asn-tRNA-synth_IIb"/>
</dbReference>
<dbReference type="EC" id="6.1.1.22" evidence="2"/>
<keyword evidence="6" id="KW-0648">Protein biosynthesis</keyword>
<name>A0A9P7Z0E9_9HELO</name>
<gene>
    <name evidence="9" type="ORF">BJ878DRAFT_512705</name>
</gene>
<dbReference type="InterPro" id="IPR012340">
    <property type="entry name" value="NA-bd_OB-fold"/>
</dbReference>
<evidence type="ECO:0000256" key="2">
    <source>
        <dbReference type="ARBA" id="ARBA00012816"/>
    </source>
</evidence>